<dbReference type="EMBL" id="ANIY01003645">
    <property type="protein sequence ID" value="ETP34302.1"/>
    <property type="molecule type" value="Genomic_DNA"/>
</dbReference>
<evidence type="ECO:0000256" key="1">
    <source>
        <dbReference type="SAM" id="MobiDB-lite"/>
    </source>
</evidence>
<proteinExistence type="predicted"/>
<feature type="region of interest" description="Disordered" evidence="1">
    <location>
        <begin position="174"/>
        <end position="245"/>
    </location>
</feature>
<sequence length="245" mass="26107">MLPVVKVLTTLLRHYYTPSPRDMGQVPRTNAATGATPPDIAAWTSRTLIAPSQCRAVEYQNAPGAVASAVPIPANFDPLPVPQPHDAVTVNDFLAKRESIVRFVRYTIATAVDRQKEYADRCGRKNREVFVVDDRVLLSTAGIQPTAVLGDAYTLQLPTAIRLQPTFYVGRPRRYHPADVPSGSPDHVHGAPVHVPPTVDAAPPGRAPAAPSPGGVDAPPPLPPSGRTVGFLRDGPPPLVDSAGH</sequence>
<accession>W2YHM3</accession>
<dbReference type="Proteomes" id="UP000018948">
    <property type="component" value="Unassembled WGS sequence"/>
</dbReference>
<protein>
    <submittedName>
        <fullName evidence="2">Uncharacterized protein</fullName>
    </submittedName>
</protein>
<dbReference type="AlphaFoldDB" id="W2YHM3"/>
<gene>
    <name evidence="2" type="ORF">F442_17362</name>
</gene>
<organism evidence="2 3">
    <name type="scientific">Phytophthora nicotianae P10297</name>
    <dbReference type="NCBI Taxonomy" id="1317064"/>
    <lineage>
        <taxon>Eukaryota</taxon>
        <taxon>Sar</taxon>
        <taxon>Stramenopiles</taxon>
        <taxon>Oomycota</taxon>
        <taxon>Peronosporomycetes</taxon>
        <taxon>Peronosporales</taxon>
        <taxon>Peronosporaceae</taxon>
        <taxon>Phytophthora</taxon>
    </lineage>
</organism>
<feature type="non-terminal residue" evidence="2">
    <location>
        <position position="245"/>
    </location>
</feature>
<feature type="compositionally biased region" description="Low complexity" evidence="1">
    <location>
        <begin position="201"/>
        <end position="217"/>
    </location>
</feature>
<reference evidence="2 3" key="1">
    <citation type="submission" date="2013-11" db="EMBL/GenBank/DDBJ databases">
        <title>The Genome Sequence of Phytophthora parasitica P10297.</title>
        <authorList>
            <consortium name="The Broad Institute Genomics Platform"/>
            <person name="Russ C."/>
            <person name="Tyler B."/>
            <person name="Panabieres F."/>
            <person name="Shan W."/>
            <person name="Tripathy S."/>
            <person name="Grunwald N."/>
            <person name="Machado M."/>
            <person name="Johnson C.S."/>
            <person name="Walker B."/>
            <person name="Young S.K."/>
            <person name="Zeng Q."/>
            <person name="Gargeya S."/>
            <person name="Fitzgerald M."/>
            <person name="Haas B."/>
            <person name="Abouelleil A."/>
            <person name="Allen A.W."/>
            <person name="Alvarado L."/>
            <person name="Arachchi H.M."/>
            <person name="Berlin A.M."/>
            <person name="Chapman S.B."/>
            <person name="Gainer-Dewar J."/>
            <person name="Goldberg J."/>
            <person name="Griggs A."/>
            <person name="Gujja S."/>
            <person name="Hansen M."/>
            <person name="Howarth C."/>
            <person name="Imamovic A."/>
            <person name="Ireland A."/>
            <person name="Larimer J."/>
            <person name="McCowan C."/>
            <person name="Murphy C."/>
            <person name="Pearson M."/>
            <person name="Poon T.W."/>
            <person name="Priest M."/>
            <person name="Roberts A."/>
            <person name="Saif S."/>
            <person name="Shea T."/>
            <person name="Sisk P."/>
            <person name="Sykes S."/>
            <person name="Wortman J."/>
            <person name="Nusbaum C."/>
            <person name="Birren B."/>
        </authorList>
    </citation>
    <scope>NUCLEOTIDE SEQUENCE [LARGE SCALE GENOMIC DNA]</scope>
    <source>
        <strain evidence="2 3">P10297</strain>
    </source>
</reference>
<evidence type="ECO:0000313" key="2">
    <source>
        <dbReference type="EMBL" id="ETP34302.1"/>
    </source>
</evidence>
<evidence type="ECO:0000313" key="3">
    <source>
        <dbReference type="Proteomes" id="UP000018948"/>
    </source>
</evidence>
<name>W2YHM3_PHYNI</name>
<comment type="caution">
    <text evidence="2">The sequence shown here is derived from an EMBL/GenBank/DDBJ whole genome shotgun (WGS) entry which is preliminary data.</text>
</comment>